<dbReference type="PROSITE" id="PS50999">
    <property type="entry name" value="COX2_TM"/>
    <property type="match status" value="1"/>
</dbReference>
<feature type="domain" description="Cytochrome oxidase subunit II transmembrane region profile" evidence="15">
    <location>
        <begin position="22"/>
        <end position="119"/>
    </location>
</feature>
<dbReference type="AlphaFoldDB" id="A0A2W7N6M3"/>
<keyword evidence="9 13" id="KW-1133">Transmembrane helix</keyword>
<dbReference type="Gene3D" id="1.10.287.90">
    <property type="match status" value="1"/>
</dbReference>
<protein>
    <submittedName>
        <fullName evidence="16">Cytochrome o ubiquinol oxidase subunit 2</fullName>
    </submittedName>
</protein>
<proteinExistence type="inferred from homology"/>
<keyword evidence="11 13" id="KW-0472">Membrane</keyword>
<keyword evidence="8" id="KW-0249">Electron transport</keyword>
<evidence type="ECO:0000313" key="17">
    <source>
        <dbReference type="Proteomes" id="UP000248916"/>
    </source>
</evidence>
<evidence type="ECO:0000256" key="3">
    <source>
        <dbReference type="ARBA" id="ARBA00022448"/>
    </source>
</evidence>
<feature type="transmembrane region" description="Helical" evidence="13">
    <location>
        <begin position="46"/>
        <end position="70"/>
    </location>
</feature>
<feature type="domain" description="Cytochrome oxidase subunit II copper A binding" evidence="14">
    <location>
        <begin position="135"/>
        <end position="247"/>
    </location>
</feature>
<accession>A0A2W7N6M3</accession>
<dbReference type="GO" id="GO:0005886">
    <property type="term" value="C:plasma membrane"/>
    <property type="evidence" value="ECO:0007669"/>
    <property type="project" value="UniProtKB-SubCell"/>
</dbReference>
<gene>
    <name evidence="16" type="ORF">LX81_02352</name>
</gene>
<evidence type="ECO:0000256" key="8">
    <source>
        <dbReference type="ARBA" id="ARBA00022982"/>
    </source>
</evidence>
<keyword evidence="10" id="KW-0560">Oxidoreductase</keyword>
<dbReference type="PANTHER" id="PTHR22888">
    <property type="entry name" value="CYTOCHROME C OXIDASE, SUBUNIT II"/>
    <property type="match status" value="1"/>
</dbReference>
<evidence type="ECO:0000256" key="10">
    <source>
        <dbReference type="ARBA" id="ARBA00023002"/>
    </source>
</evidence>
<evidence type="ECO:0000256" key="9">
    <source>
        <dbReference type="ARBA" id="ARBA00022989"/>
    </source>
</evidence>
<reference evidence="16 17" key="1">
    <citation type="submission" date="2018-06" db="EMBL/GenBank/DDBJ databases">
        <title>Genomic Encyclopedia of Archaeal and Bacterial Type Strains, Phase II (KMG-II): from individual species to whole genera.</title>
        <authorList>
            <person name="Goeker M."/>
        </authorList>
    </citation>
    <scope>NUCLEOTIDE SEQUENCE [LARGE SCALE GENOMIC DNA]</scope>
    <source>
        <strain evidence="16 17">DSM 22009</strain>
    </source>
</reference>
<dbReference type="InterPro" id="IPR002429">
    <property type="entry name" value="CcO_II-like_C"/>
</dbReference>
<evidence type="ECO:0000256" key="13">
    <source>
        <dbReference type="SAM" id="Phobius"/>
    </source>
</evidence>
<evidence type="ECO:0000256" key="4">
    <source>
        <dbReference type="ARBA" id="ARBA00022475"/>
    </source>
</evidence>
<dbReference type="InterPro" id="IPR045187">
    <property type="entry name" value="CcO_II"/>
</dbReference>
<evidence type="ECO:0000256" key="1">
    <source>
        <dbReference type="ARBA" id="ARBA00004651"/>
    </source>
</evidence>
<dbReference type="RefSeq" id="WP_146259417.1">
    <property type="nucleotide sequence ID" value="NZ_QKZL01000009.1"/>
</dbReference>
<evidence type="ECO:0000256" key="7">
    <source>
        <dbReference type="ARBA" id="ARBA00022729"/>
    </source>
</evidence>
<dbReference type="GO" id="GO:0004129">
    <property type="term" value="F:cytochrome-c oxidase activity"/>
    <property type="evidence" value="ECO:0007669"/>
    <property type="project" value="InterPro"/>
</dbReference>
<dbReference type="GO" id="GO:0005507">
    <property type="term" value="F:copper ion binding"/>
    <property type="evidence" value="ECO:0007669"/>
    <property type="project" value="InterPro"/>
</dbReference>
<dbReference type="InterPro" id="IPR008972">
    <property type="entry name" value="Cupredoxin"/>
</dbReference>
<name>A0A2W7N6M3_9RHOB</name>
<keyword evidence="7" id="KW-0732">Signal</keyword>
<keyword evidence="17" id="KW-1185">Reference proteome</keyword>
<evidence type="ECO:0000313" key="16">
    <source>
        <dbReference type="EMBL" id="PZX15720.1"/>
    </source>
</evidence>
<dbReference type="SUPFAM" id="SSF81464">
    <property type="entry name" value="Cytochrome c oxidase subunit II-like, transmembrane region"/>
    <property type="match status" value="1"/>
</dbReference>
<evidence type="ECO:0000259" key="15">
    <source>
        <dbReference type="PROSITE" id="PS50999"/>
    </source>
</evidence>
<evidence type="ECO:0000259" key="14">
    <source>
        <dbReference type="PROSITE" id="PS50857"/>
    </source>
</evidence>
<dbReference type="Proteomes" id="UP000248916">
    <property type="component" value="Unassembled WGS sequence"/>
</dbReference>
<dbReference type="InterPro" id="IPR036257">
    <property type="entry name" value="Cyt_c_oxidase_su2_TM_sf"/>
</dbReference>
<dbReference type="SUPFAM" id="SSF49503">
    <property type="entry name" value="Cupredoxins"/>
    <property type="match status" value="1"/>
</dbReference>
<keyword evidence="6 13" id="KW-0812">Transmembrane</keyword>
<dbReference type="EMBL" id="QKZL01000009">
    <property type="protein sequence ID" value="PZX15720.1"/>
    <property type="molecule type" value="Genomic_DNA"/>
</dbReference>
<evidence type="ECO:0000256" key="11">
    <source>
        <dbReference type="ARBA" id="ARBA00023136"/>
    </source>
</evidence>
<keyword evidence="5" id="KW-0679">Respiratory chain</keyword>
<sequence>MRSIHVRAGSLAAISAPVAMLGDPALAAGFLRPIGPIAEMQLLELIWASVIVLIAVLPVFVGVPVILWRYRRSNNQATYSPQWHFNTKLEILMWGVPTAIVVAFGIWLAQGVFRIDPYRTIDAEMARGMEFEIAGPTVRIDIVGLDWKWLYLYPDEGVASVGEMVIPVHRPVEIRLTSDTVMQSFMAPALAGQIYAMAGMETQLNLIASEEGETLAENTQYNGTGFPQQRGPVRAVAEDAYDAWIASARTAPPLDDRTYGLLAKSGDLAAARDDLDREGSGPFAFTLPDGALFGRVLARYMTGEPVPPETQPGSPTYDPEAARLPAAPHGAGRSVACTPTGPDADAVECPFPDDTHDNHMPGMDHE</sequence>
<keyword evidence="3" id="KW-0813">Transport</keyword>
<dbReference type="CDD" id="cd04212">
    <property type="entry name" value="CuRO_UO_II"/>
    <property type="match status" value="1"/>
</dbReference>
<dbReference type="InterPro" id="IPR034227">
    <property type="entry name" value="CuRO_UO_II"/>
</dbReference>
<feature type="region of interest" description="Disordered" evidence="12">
    <location>
        <begin position="303"/>
        <end position="366"/>
    </location>
</feature>
<dbReference type="Gene3D" id="2.60.40.420">
    <property type="entry name" value="Cupredoxins - blue copper proteins"/>
    <property type="match status" value="1"/>
</dbReference>
<evidence type="ECO:0000256" key="6">
    <source>
        <dbReference type="ARBA" id="ARBA00022692"/>
    </source>
</evidence>
<keyword evidence="4" id="KW-1003">Cell membrane</keyword>
<dbReference type="PANTHER" id="PTHR22888:SF18">
    <property type="entry name" value="CYTOCHROME BO(3) UBIQUINOL OXIDASE SUBUNIT 2"/>
    <property type="match status" value="1"/>
</dbReference>
<dbReference type="InterPro" id="IPR011759">
    <property type="entry name" value="Cyt_c_oxidase_su2_TM_dom"/>
</dbReference>
<dbReference type="OrthoDB" id="9783445at2"/>
<dbReference type="GO" id="GO:0042773">
    <property type="term" value="P:ATP synthesis coupled electron transport"/>
    <property type="evidence" value="ECO:0007669"/>
    <property type="project" value="TreeGrafter"/>
</dbReference>
<feature type="compositionally biased region" description="Basic and acidic residues" evidence="12">
    <location>
        <begin position="353"/>
        <end position="366"/>
    </location>
</feature>
<evidence type="ECO:0000256" key="2">
    <source>
        <dbReference type="ARBA" id="ARBA00007866"/>
    </source>
</evidence>
<comment type="subcellular location">
    <subcellularLocation>
        <location evidence="1">Cell membrane</location>
        <topology evidence="1">Multi-pass membrane protein</topology>
    </subcellularLocation>
</comment>
<comment type="caution">
    <text evidence="16">The sequence shown here is derived from an EMBL/GenBank/DDBJ whole genome shotgun (WGS) entry which is preliminary data.</text>
</comment>
<evidence type="ECO:0000256" key="5">
    <source>
        <dbReference type="ARBA" id="ARBA00022660"/>
    </source>
</evidence>
<feature type="transmembrane region" description="Helical" evidence="13">
    <location>
        <begin position="91"/>
        <end position="109"/>
    </location>
</feature>
<dbReference type="PROSITE" id="PS50857">
    <property type="entry name" value="COX2_CUA"/>
    <property type="match status" value="1"/>
</dbReference>
<dbReference type="GO" id="GO:0016491">
    <property type="term" value="F:oxidoreductase activity"/>
    <property type="evidence" value="ECO:0007669"/>
    <property type="project" value="UniProtKB-KW"/>
</dbReference>
<evidence type="ECO:0000256" key="12">
    <source>
        <dbReference type="SAM" id="MobiDB-lite"/>
    </source>
</evidence>
<comment type="similarity">
    <text evidence="2">Belongs to the cytochrome c oxidase subunit 2 family.</text>
</comment>
<organism evidence="16 17">
    <name type="scientific">Palleronia aestuarii</name>
    <dbReference type="NCBI Taxonomy" id="568105"/>
    <lineage>
        <taxon>Bacteria</taxon>
        <taxon>Pseudomonadati</taxon>
        <taxon>Pseudomonadota</taxon>
        <taxon>Alphaproteobacteria</taxon>
        <taxon>Rhodobacterales</taxon>
        <taxon>Roseobacteraceae</taxon>
        <taxon>Palleronia</taxon>
    </lineage>
</organism>